<gene>
    <name evidence="1" type="ORF">EAG_03575</name>
</gene>
<organism evidence="2">
    <name type="scientific">Camponotus floridanus</name>
    <name type="common">Florida carpenter ant</name>
    <dbReference type="NCBI Taxonomy" id="104421"/>
    <lineage>
        <taxon>Eukaryota</taxon>
        <taxon>Metazoa</taxon>
        <taxon>Ecdysozoa</taxon>
        <taxon>Arthropoda</taxon>
        <taxon>Hexapoda</taxon>
        <taxon>Insecta</taxon>
        <taxon>Pterygota</taxon>
        <taxon>Neoptera</taxon>
        <taxon>Endopterygota</taxon>
        <taxon>Hymenoptera</taxon>
        <taxon>Apocrita</taxon>
        <taxon>Aculeata</taxon>
        <taxon>Formicoidea</taxon>
        <taxon>Formicidae</taxon>
        <taxon>Formicinae</taxon>
        <taxon>Camponotus</taxon>
    </lineage>
</organism>
<name>E2ANX3_CAMFO</name>
<sequence length="168" mass="18925">MTVRLHIMRLCTPSIWPALARANKYSKARNREARRDEVFTSLERETSPMGSSWQWSPTLFTSLKKKSLSAPWCATRHLDRSRVAIAVDRSGVQSLVTLNAVKHANVSLVRDPKPEVTVVFLRGSCIHFVVIVAFPSTSVGNLNELPCSRHRFTSRAMNYVRSISKAIC</sequence>
<reference evidence="1 2" key="1">
    <citation type="journal article" date="2010" name="Science">
        <title>Genomic comparison of the ants Camponotus floridanus and Harpegnathos saltator.</title>
        <authorList>
            <person name="Bonasio R."/>
            <person name="Zhang G."/>
            <person name="Ye C."/>
            <person name="Mutti N.S."/>
            <person name="Fang X."/>
            <person name="Qin N."/>
            <person name="Donahue G."/>
            <person name="Yang P."/>
            <person name="Li Q."/>
            <person name="Li C."/>
            <person name="Zhang P."/>
            <person name="Huang Z."/>
            <person name="Berger S.L."/>
            <person name="Reinberg D."/>
            <person name="Wang J."/>
            <person name="Liebig J."/>
        </authorList>
    </citation>
    <scope>NUCLEOTIDE SEQUENCE [LARGE SCALE GENOMIC DNA]</scope>
    <source>
        <strain evidence="2">C129</strain>
    </source>
</reference>
<dbReference type="AlphaFoldDB" id="E2ANX3"/>
<protein>
    <submittedName>
        <fullName evidence="1">Uncharacterized protein</fullName>
    </submittedName>
</protein>
<evidence type="ECO:0000313" key="1">
    <source>
        <dbReference type="EMBL" id="EFN64805.1"/>
    </source>
</evidence>
<evidence type="ECO:0000313" key="2">
    <source>
        <dbReference type="Proteomes" id="UP000000311"/>
    </source>
</evidence>
<keyword evidence="2" id="KW-1185">Reference proteome</keyword>
<proteinExistence type="predicted"/>
<dbReference type="Proteomes" id="UP000000311">
    <property type="component" value="Unassembled WGS sequence"/>
</dbReference>
<dbReference type="EMBL" id="GL441439">
    <property type="protein sequence ID" value="EFN64805.1"/>
    <property type="molecule type" value="Genomic_DNA"/>
</dbReference>
<dbReference type="InParanoid" id="E2ANX3"/>
<accession>E2ANX3</accession>